<dbReference type="GeneID" id="4600338"/>
<protein>
    <submittedName>
        <fullName evidence="1">Uncharacterized protein</fullName>
    </submittedName>
</protein>
<name>A1S1C6_THEPD</name>
<reference evidence="2" key="1">
    <citation type="journal article" date="2008" name="J. Bacteriol.">
        <title>Genome sequence of Thermofilum pendens reveals an exceptional loss of biosynthetic pathways without genome reduction.</title>
        <authorList>
            <person name="Anderson I."/>
            <person name="Rodriguez J."/>
            <person name="Susanti D."/>
            <person name="Porat I."/>
            <person name="Reich C."/>
            <person name="Ulrich L.E."/>
            <person name="Elkins J.G."/>
            <person name="Mavromatis K."/>
            <person name="Lykidis A."/>
            <person name="Kim E."/>
            <person name="Thompson L.S."/>
            <person name="Nolan M."/>
            <person name="Land M."/>
            <person name="Copeland A."/>
            <person name="Lapidus A."/>
            <person name="Lucas S."/>
            <person name="Detter C."/>
            <person name="Zhulin I.B."/>
            <person name="Olsen G.J."/>
            <person name="Whitman W."/>
            <person name="Mukhopadhyay B."/>
            <person name="Bristow J."/>
            <person name="Kyrpides N."/>
        </authorList>
    </citation>
    <scope>NUCLEOTIDE SEQUENCE [LARGE SCALE GENOMIC DNA]</scope>
    <source>
        <strain evidence="2">DSM 2475 / Hrk 5</strain>
        <plasmid evidence="2">pTPEN01</plasmid>
    </source>
</reference>
<proteinExistence type="predicted"/>
<dbReference type="KEGG" id="tpe:Tpen_1861"/>
<dbReference type="HOGENOM" id="CLU_2713054_0_0_2"/>
<geneLocation type="plasmid" evidence="1 2">
    <name>pTPEN01</name>
</geneLocation>
<dbReference type="AlphaFoldDB" id="A1S1C6"/>
<organism evidence="1 2">
    <name type="scientific">Thermofilum pendens (strain DSM 2475 / Hrk 5)</name>
    <dbReference type="NCBI Taxonomy" id="368408"/>
    <lineage>
        <taxon>Archaea</taxon>
        <taxon>Thermoproteota</taxon>
        <taxon>Thermoprotei</taxon>
        <taxon>Thermofilales</taxon>
        <taxon>Thermofilaceae</taxon>
        <taxon>Thermofilum</taxon>
    </lineage>
</organism>
<dbReference type="EnsemblBacteria" id="ABL79256">
    <property type="protein sequence ID" value="ABL79256"/>
    <property type="gene ID" value="Tpen_1861"/>
</dbReference>
<dbReference type="Proteomes" id="UP000000641">
    <property type="component" value="Plasmid pTPEN01"/>
</dbReference>
<keyword evidence="1" id="KW-0614">Plasmid</keyword>
<dbReference type="RefSeq" id="WP_011751381.1">
    <property type="nucleotide sequence ID" value="NC_008696.1"/>
</dbReference>
<keyword evidence="2" id="KW-1185">Reference proteome</keyword>
<accession>A1S1C6</accession>
<gene>
    <name evidence="1" type="ordered locus">Tpen_1861</name>
</gene>
<sequence length="72" mass="7945">MGEEVPRCFCGEVAVIRVGDVLLCKNHWRKVLGALAKIGDSRGEATLEDVKVEGGELVLRVSGRIIKVREKR</sequence>
<evidence type="ECO:0000313" key="1">
    <source>
        <dbReference type="EMBL" id="ABL79256.1"/>
    </source>
</evidence>
<evidence type="ECO:0000313" key="2">
    <source>
        <dbReference type="Proteomes" id="UP000000641"/>
    </source>
</evidence>
<dbReference type="EMBL" id="CP000506">
    <property type="protein sequence ID" value="ABL79256.1"/>
    <property type="molecule type" value="Genomic_DNA"/>
</dbReference>